<reference evidence="1 2" key="1">
    <citation type="submission" date="2015-12" db="EMBL/GenBank/DDBJ databases">
        <title>Draft genome of Thermovenabulum gondwanense isolated from a red thermophilic microbial mat colonisisng an outflow channel of a bore well.</title>
        <authorList>
            <person name="Patel B.K."/>
        </authorList>
    </citation>
    <scope>NUCLEOTIDE SEQUENCE [LARGE SCALE GENOMIC DNA]</scope>
    <source>
        <strain evidence="1 2">R270</strain>
    </source>
</reference>
<dbReference type="RefSeq" id="WP_068749028.1">
    <property type="nucleotide sequence ID" value="NZ_LOHZ01000042.1"/>
</dbReference>
<dbReference type="CDD" id="cd17040">
    <property type="entry name" value="Ubl_MoaD_like"/>
    <property type="match status" value="1"/>
</dbReference>
<accession>A0A162M814</accession>
<dbReference type="Pfam" id="PF02597">
    <property type="entry name" value="ThiS"/>
    <property type="match status" value="1"/>
</dbReference>
<dbReference type="InterPro" id="IPR003749">
    <property type="entry name" value="ThiS/MoaD-like"/>
</dbReference>
<dbReference type="AlphaFoldDB" id="A0A162M814"/>
<protein>
    <recommendedName>
        <fullName evidence="3">Molybdopterin synthase sulfur carrier subunit</fullName>
    </recommendedName>
</protein>
<evidence type="ECO:0000313" key="2">
    <source>
        <dbReference type="Proteomes" id="UP000075737"/>
    </source>
</evidence>
<dbReference type="OrthoDB" id="2112016at2"/>
<dbReference type="EMBL" id="LOHZ01000042">
    <property type="protein sequence ID" value="KYO64496.1"/>
    <property type="molecule type" value="Genomic_DNA"/>
</dbReference>
<proteinExistence type="predicted"/>
<dbReference type="Gene3D" id="3.10.20.30">
    <property type="match status" value="1"/>
</dbReference>
<gene>
    <name evidence="1" type="ORF">ATZ99_19280</name>
</gene>
<dbReference type="InterPro" id="IPR012675">
    <property type="entry name" value="Beta-grasp_dom_sf"/>
</dbReference>
<dbReference type="Proteomes" id="UP000075737">
    <property type="component" value="Unassembled WGS sequence"/>
</dbReference>
<dbReference type="STRING" id="520767.ATZ99_19280"/>
<sequence>MENNEYIKVNVMFFGDLRNLTGTRQKEITTKKGVKLSDLLTLLEQEYHFSFKNYIEDNKGIRILINGQEYERLGGINALLGDEFTVVFFPALFGG</sequence>
<keyword evidence="2" id="KW-1185">Reference proteome</keyword>
<dbReference type="SUPFAM" id="SSF54285">
    <property type="entry name" value="MoaD/ThiS"/>
    <property type="match status" value="1"/>
</dbReference>
<name>A0A162M814_9FIRM</name>
<comment type="caution">
    <text evidence="1">The sequence shown here is derived from an EMBL/GenBank/DDBJ whole genome shotgun (WGS) entry which is preliminary data.</text>
</comment>
<organism evidence="1 2">
    <name type="scientific">Thermovenabulum gondwanense</name>
    <dbReference type="NCBI Taxonomy" id="520767"/>
    <lineage>
        <taxon>Bacteria</taxon>
        <taxon>Bacillati</taxon>
        <taxon>Bacillota</taxon>
        <taxon>Clostridia</taxon>
        <taxon>Thermosediminibacterales</taxon>
        <taxon>Thermosediminibacteraceae</taxon>
        <taxon>Thermovenabulum</taxon>
    </lineage>
</organism>
<evidence type="ECO:0008006" key="3">
    <source>
        <dbReference type="Google" id="ProtNLM"/>
    </source>
</evidence>
<evidence type="ECO:0000313" key="1">
    <source>
        <dbReference type="EMBL" id="KYO64496.1"/>
    </source>
</evidence>
<dbReference type="InterPro" id="IPR016155">
    <property type="entry name" value="Mopterin_synth/thiamin_S_b"/>
</dbReference>